<sequence>MLVFLVSVKAEGNEAQHRIAYDPDCDIVNEAYEVVKAYIRSNHMAIGQLVDVLIEKETLGSDKFRVILSEYVDTSKEQRETTAWTELVTY</sequence>
<protein>
    <submittedName>
        <fullName evidence="1">Uncharacterized protein</fullName>
    </submittedName>
</protein>
<reference evidence="1 2" key="1">
    <citation type="submission" date="2019-11" db="EMBL/GenBank/DDBJ databases">
        <title>Whole genome sequence of Oryza granulata.</title>
        <authorList>
            <person name="Li W."/>
        </authorList>
    </citation>
    <scope>NUCLEOTIDE SEQUENCE [LARGE SCALE GENOMIC DNA]</scope>
    <source>
        <strain evidence="2">cv. Menghai</strain>
        <tissue evidence="1">Leaf</tissue>
    </source>
</reference>
<dbReference type="GO" id="GO:0004176">
    <property type="term" value="F:ATP-dependent peptidase activity"/>
    <property type="evidence" value="ECO:0007669"/>
    <property type="project" value="InterPro"/>
</dbReference>
<dbReference type="EMBL" id="SPHZ02000005">
    <property type="protein sequence ID" value="KAF0916390.1"/>
    <property type="molecule type" value="Genomic_DNA"/>
</dbReference>
<dbReference type="OrthoDB" id="1000557at2759"/>
<dbReference type="AlphaFoldDB" id="A0A6G1DV46"/>
<accession>A0A6G1DV46</accession>
<proteinExistence type="predicted"/>
<dbReference type="SUPFAM" id="SSF140990">
    <property type="entry name" value="FtsH protease domain-like"/>
    <property type="match status" value="1"/>
</dbReference>
<dbReference type="InterPro" id="IPR037219">
    <property type="entry name" value="Peptidase_M41-like"/>
</dbReference>
<gene>
    <name evidence="1" type="ORF">E2562_007491</name>
</gene>
<evidence type="ECO:0000313" key="2">
    <source>
        <dbReference type="Proteomes" id="UP000479710"/>
    </source>
</evidence>
<evidence type="ECO:0000313" key="1">
    <source>
        <dbReference type="EMBL" id="KAF0916390.1"/>
    </source>
</evidence>
<dbReference type="Proteomes" id="UP000479710">
    <property type="component" value="Unassembled WGS sequence"/>
</dbReference>
<dbReference type="GO" id="GO:0005524">
    <property type="term" value="F:ATP binding"/>
    <property type="evidence" value="ECO:0007669"/>
    <property type="project" value="InterPro"/>
</dbReference>
<dbReference type="Gene3D" id="1.20.58.760">
    <property type="entry name" value="Peptidase M41"/>
    <property type="match status" value="1"/>
</dbReference>
<dbReference type="GO" id="GO:0006508">
    <property type="term" value="P:proteolysis"/>
    <property type="evidence" value="ECO:0007669"/>
    <property type="project" value="InterPro"/>
</dbReference>
<organism evidence="1 2">
    <name type="scientific">Oryza meyeriana var. granulata</name>
    <dbReference type="NCBI Taxonomy" id="110450"/>
    <lineage>
        <taxon>Eukaryota</taxon>
        <taxon>Viridiplantae</taxon>
        <taxon>Streptophyta</taxon>
        <taxon>Embryophyta</taxon>
        <taxon>Tracheophyta</taxon>
        <taxon>Spermatophyta</taxon>
        <taxon>Magnoliopsida</taxon>
        <taxon>Liliopsida</taxon>
        <taxon>Poales</taxon>
        <taxon>Poaceae</taxon>
        <taxon>BOP clade</taxon>
        <taxon>Oryzoideae</taxon>
        <taxon>Oryzeae</taxon>
        <taxon>Oryzinae</taxon>
        <taxon>Oryza</taxon>
        <taxon>Oryza meyeriana</taxon>
    </lineage>
</organism>
<keyword evidence="2" id="KW-1185">Reference proteome</keyword>
<comment type="caution">
    <text evidence="1">The sequence shown here is derived from an EMBL/GenBank/DDBJ whole genome shotgun (WGS) entry which is preliminary data.</text>
</comment>
<dbReference type="GO" id="GO:0004222">
    <property type="term" value="F:metalloendopeptidase activity"/>
    <property type="evidence" value="ECO:0007669"/>
    <property type="project" value="InterPro"/>
</dbReference>
<name>A0A6G1DV46_9ORYZ</name>